<dbReference type="Proteomes" id="UP000677228">
    <property type="component" value="Unassembled WGS sequence"/>
</dbReference>
<sequence length="297" mass="35534">MECANATNGYYQQKCISLCAQLYEKLSKKSQIRTLKGTLYISDDVFFNFSHVFSQPSRYSLSEFWVTGSLELNNYAENKRVEWRWWYLENAWDRLVLVFNRTLPRRYIKVFETLYGPGKLLTHSRADVVYIPIADNQLSTFIKITDEILTYLPNFFCEVFITIVADLTGALCKHWPYKNDRIKFKSKANRLNNLKIIKHMENTNQIVHARYPYNTSVYQYRPCLLNIEGYIFERSRQAKREILEKFLSKNIYEFVHPFKLSNATSIPYELWHRSMEGQIQKLKHYQQHYNRSFENVT</sequence>
<reference evidence="2" key="1">
    <citation type="submission" date="2021-02" db="EMBL/GenBank/DDBJ databases">
        <authorList>
            <person name="Nowell W R."/>
        </authorList>
    </citation>
    <scope>NUCLEOTIDE SEQUENCE</scope>
</reference>
<protein>
    <submittedName>
        <fullName evidence="2">Uncharacterized protein</fullName>
    </submittedName>
</protein>
<dbReference type="EMBL" id="CAJOBC010082808">
    <property type="protein sequence ID" value="CAF4292387.1"/>
    <property type="molecule type" value="Genomic_DNA"/>
</dbReference>
<dbReference type="Proteomes" id="UP000663829">
    <property type="component" value="Unassembled WGS sequence"/>
</dbReference>
<evidence type="ECO:0000313" key="4">
    <source>
        <dbReference type="EMBL" id="CAF4292387.1"/>
    </source>
</evidence>
<dbReference type="EMBL" id="CAJNOK010008098">
    <property type="protein sequence ID" value="CAF1054072.1"/>
    <property type="molecule type" value="Genomic_DNA"/>
</dbReference>
<comment type="caution">
    <text evidence="2">The sequence shown here is derived from an EMBL/GenBank/DDBJ whole genome shotgun (WGS) entry which is preliminary data.</text>
</comment>
<accession>A0A815KVP7</accession>
<dbReference type="Proteomes" id="UP000682733">
    <property type="component" value="Unassembled WGS sequence"/>
</dbReference>
<keyword evidence="5" id="KW-1185">Reference proteome</keyword>
<gene>
    <name evidence="2" type="ORF">GPM918_LOCUS33141</name>
    <name evidence="1" type="ORF">OVA965_LOCUS17085</name>
    <name evidence="4" type="ORF">SRO942_LOCUS33820</name>
    <name evidence="3" type="ORF">TMI583_LOCUS17094</name>
</gene>
<evidence type="ECO:0000313" key="1">
    <source>
        <dbReference type="EMBL" id="CAF1054072.1"/>
    </source>
</evidence>
<dbReference type="AlphaFoldDB" id="A0A815KVP7"/>
<dbReference type="EMBL" id="CAJOBA010008110">
    <property type="protein sequence ID" value="CAF3820489.1"/>
    <property type="molecule type" value="Genomic_DNA"/>
</dbReference>
<name>A0A815KVP7_9BILA</name>
<evidence type="ECO:0000313" key="5">
    <source>
        <dbReference type="Proteomes" id="UP000663829"/>
    </source>
</evidence>
<dbReference type="EMBL" id="CAJNOQ010017390">
    <property type="protein sequence ID" value="CAF1398361.1"/>
    <property type="molecule type" value="Genomic_DNA"/>
</dbReference>
<dbReference type="Proteomes" id="UP000681722">
    <property type="component" value="Unassembled WGS sequence"/>
</dbReference>
<organism evidence="2 5">
    <name type="scientific">Didymodactylos carnosus</name>
    <dbReference type="NCBI Taxonomy" id="1234261"/>
    <lineage>
        <taxon>Eukaryota</taxon>
        <taxon>Metazoa</taxon>
        <taxon>Spiralia</taxon>
        <taxon>Gnathifera</taxon>
        <taxon>Rotifera</taxon>
        <taxon>Eurotatoria</taxon>
        <taxon>Bdelloidea</taxon>
        <taxon>Philodinida</taxon>
        <taxon>Philodinidae</taxon>
        <taxon>Didymodactylos</taxon>
    </lineage>
</organism>
<proteinExistence type="predicted"/>
<evidence type="ECO:0000313" key="2">
    <source>
        <dbReference type="EMBL" id="CAF1398361.1"/>
    </source>
</evidence>
<evidence type="ECO:0000313" key="3">
    <source>
        <dbReference type="EMBL" id="CAF3820489.1"/>
    </source>
</evidence>